<comment type="caution">
    <text evidence="2">The sequence shown here is derived from an EMBL/GenBank/DDBJ whole genome shotgun (WGS) entry which is preliminary data.</text>
</comment>
<protein>
    <submittedName>
        <fullName evidence="2">Uncharacterized protein</fullName>
    </submittedName>
</protein>
<dbReference type="AlphaFoldDB" id="A0A813IGV6"/>
<feature type="non-terminal residue" evidence="2">
    <location>
        <position position="1"/>
    </location>
</feature>
<dbReference type="Proteomes" id="UP000626109">
    <property type="component" value="Unassembled WGS sequence"/>
</dbReference>
<gene>
    <name evidence="2" type="ORF">PGLA2088_LOCUS8416</name>
</gene>
<accession>A0A813IGV6</accession>
<evidence type="ECO:0000313" key="3">
    <source>
        <dbReference type="Proteomes" id="UP000626109"/>
    </source>
</evidence>
<feature type="compositionally biased region" description="Polar residues" evidence="1">
    <location>
        <begin position="48"/>
        <end position="64"/>
    </location>
</feature>
<reference evidence="2" key="1">
    <citation type="submission" date="2021-02" db="EMBL/GenBank/DDBJ databases">
        <authorList>
            <person name="Dougan E. K."/>
            <person name="Rhodes N."/>
            <person name="Thang M."/>
            <person name="Chan C."/>
        </authorList>
    </citation>
    <scope>NUCLEOTIDE SEQUENCE</scope>
</reference>
<organism evidence="2 3">
    <name type="scientific">Polarella glacialis</name>
    <name type="common">Dinoflagellate</name>
    <dbReference type="NCBI Taxonomy" id="89957"/>
    <lineage>
        <taxon>Eukaryota</taxon>
        <taxon>Sar</taxon>
        <taxon>Alveolata</taxon>
        <taxon>Dinophyceae</taxon>
        <taxon>Suessiales</taxon>
        <taxon>Suessiaceae</taxon>
        <taxon>Polarella</taxon>
    </lineage>
</organism>
<feature type="compositionally biased region" description="Acidic residues" evidence="1">
    <location>
        <begin position="90"/>
        <end position="102"/>
    </location>
</feature>
<proteinExistence type="predicted"/>
<feature type="region of interest" description="Disordered" evidence="1">
    <location>
        <begin position="48"/>
        <end position="108"/>
    </location>
</feature>
<sequence>DTLDISKLSEFGKRCVSIDPLQRPTMAEATEQLTFCAQCIMNKAFSSSTVGQAPQSIASDSSLSLEAEIDNSSEDSVDRVDRQASVINAVEEEDEEDEEDVEIVNSVY</sequence>
<evidence type="ECO:0000256" key="1">
    <source>
        <dbReference type="SAM" id="MobiDB-lite"/>
    </source>
</evidence>
<dbReference type="EMBL" id="CAJNNW010009041">
    <property type="protein sequence ID" value="CAE8650618.1"/>
    <property type="molecule type" value="Genomic_DNA"/>
</dbReference>
<name>A0A813IGV6_POLGL</name>
<evidence type="ECO:0000313" key="2">
    <source>
        <dbReference type="EMBL" id="CAE8650618.1"/>
    </source>
</evidence>